<keyword evidence="3" id="KW-1185">Reference proteome</keyword>
<sequence>MPTSTSIADHLPSIAGLLAASRPPPEPVHPSLVQPGYRTLRPKPEQVYKPKNPRGFPNGRLELDIKGRKCIIGREVFMHLQGIEGLPVIPIDVDIIIRRRDSLGDPDAPDCTKVIGWMVGSIIQVGRINSEGWDMHNVCQRVTPNVEAMARQLYNTSGKFVDPAKGSTTQDVVRSLAGDALFIEAMFIRSRYRGYGLSLMAISALIENLPSFHFDNVLLSPVPTDPVVLGRVNDHVFHAKGKGDTESKSDPDAAIAPHTPSEGQSSGTAPVAESQSPTAPSATERMTAKTGASQPMSHSDAGVKVVAGGAGDNPRPGRDDATQRPKRTNEDLVAARSRACKSLITHFERMGFTRWSTETQETARGGIPIWGIRTFHKRPPIHRILPHLYEKPTAANPFVQDDEDNITEEEDLAVKGGWASDPEEDEPPNRSEQEQLDDLGKMMRWTPFRQPDGEGIKGFLAGLGGVEGLDEDLGVDMDPDAMELEDSKIAPTALRWAEALHNHYLKTMGGEPMIPDKDVEALTEQLARFRTSKLSATPKSMPSRKGKDKCTDPEPEPQRPPLRELVEAVKAVRRRPRQLKRDLGVSQKMPDGRALKKKKKKMSGEHELPGLGLDNGAEAGSSGSAT</sequence>
<feature type="region of interest" description="Disordered" evidence="1">
    <location>
        <begin position="239"/>
        <end position="331"/>
    </location>
</feature>
<comment type="caution">
    <text evidence="2">The sequence shown here is derived from an EMBL/GenBank/DDBJ whole genome shotgun (WGS) entry which is preliminary data.</text>
</comment>
<name>A0A427YEQ6_9TREE</name>
<accession>A0A427YEQ6</accession>
<dbReference type="EMBL" id="RSCD01000013">
    <property type="protein sequence ID" value="RSH89572.1"/>
    <property type="molecule type" value="Genomic_DNA"/>
</dbReference>
<dbReference type="AlphaFoldDB" id="A0A427YEQ6"/>
<feature type="compositionally biased region" description="Basic and acidic residues" evidence="1">
    <location>
        <begin position="315"/>
        <end position="330"/>
    </location>
</feature>
<dbReference type="OrthoDB" id="2867539at2759"/>
<feature type="compositionally biased region" description="Basic and acidic residues" evidence="1">
    <location>
        <begin position="239"/>
        <end position="251"/>
    </location>
</feature>
<organism evidence="2 3">
    <name type="scientific">Saitozyma podzolica</name>
    <dbReference type="NCBI Taxonomy" id="1890683"/>
    <lineage>
        <taxon>Eukaryota</taxon>
        <taxon>Fungi</taxon>
        <taxon>Dikarya</taxon>
        <taxon>Basidiomycota</taxon>
        <taxon>Agaricomycotina</taxon>
        <taxon>Tremellomycetes</taxon>
        <taxon>Tremellales</taxon>
        <taxon>Trimorphomycetaceae</taxon>
        <taxon>Saitozyma</taxon>
    </lineage>
</organism>
<feature type="region of interest" description="Disordered" evidence="1">
    <location>
        <begin position="413"/>
        <end position="434"/>
    </location>
</feature>
<dbReference type="Proteomes" id="UP000279259">
    <property type="component" value="Unassembled WGS sequence"/>
</dbReference>
<evidence type="ECO:0000313" key="3">
    <source>
        <dbReference type="Proteomes" id="UP000279259"/>
    </source>
</evidence>
<gene>
    <name evidence="2" type="ORF">EHS25_002123</name>
</gene>
<evidence type="ECO:0000256" key="1">
    <source>
        <dbReference type="SAM" id="MobiDB-lite"/>
    </source>
</evidence>
<feature type="region of interest" description="Disordered" evidence="1">
    <location>
        <begin position="532"/>
        <end position="626"/>
    </location>
</feature>
<feature type="compositionally biased region" description="Polar residues" evidence="1">
    <location>
        <begin position="261"/>
        <end position="281"/>
    </location>
</feature>
<proteinExistence type="predicted"/>
<evidence type="ECO:0000313" key="2">
    <source>
        <dbReference type="EMBL" id="RSH89572.1"/>
    </source>
</evidence>
<protein>
    <submittedName>
        <fullName evidence="2">Uncharacterized protein</fullName>
    </submittedName>
</protein>
<reference evidence="2 3" key="1">
    <citation type="submission" date="2018-11" db="EMBL/GenBank/DDBJ databases">
        <title>Genome sequence of Saitozyma podzolica DSM 27192.</title>
        <authorList>
            <person name="Aliyu H."/>
            <person name="Gorte O."/>
            <person name="Ochsenreither K."/>
        </authorList>
    </citation>
    <scope>NUCLEOTIDE SEQUENCE [LARGE SCALE GENOMIC DNA]</scope>
    <source>
        <strain evidence="2 3">DSM 27192</strain>
    </source>
</reference>